<feature type="region of interest" description="Disordered" evidence="1">
    <location>
        <begin position="98"/>
        <end position="129"/>
    </location>
</feature>
<evidence type="ECO:0000256" key="1">
    <source>
        <dbReference type="SAM" id="MobiDB-lite"/>
    </source>
</evidence>
<evidence type="ECO:0000313" key="3">
    <source>
        <dbReference type="Proteomes" id="UP000269721"/>
    </source>
</evidence>
<sequence>METKSQPRWSSCLLLGQEYSVPTAASFRRSILSDNALARHQLVVATARLCRVTGGWFPDAEVYSHFQLIPAQPRRLEPLQNALLQGLGWSSPFSPECDKGCQSKVQPPAHSSGRAREGRSGAESYGSGLKASPDNGALTAVSTARLSCSRSWYQGGHYAGNLHRGGLSINTSAYRWLSAEGVRVDWGSFSPYAEFYDFHTVFPEILQADWSVHPWATVALLVCRFLEEEPRRCFLFFFFTRDMQSHE</sequence>
<organism evidence="2 3">
    <name type="scientific">Blyttiomyces helicus</name>
    <dbReference type="NCBI Taxonomy" id="388810"/>
    <lineage>
        <taxon>Eukaryota</taxon>
        <taxon>Fungi</taxon>
        <taxon>Fungi incertae sedis</taxon>
        <taxon>Chytridiomycota</taxon>
        <taxon>Chytridiomycota incertae sedis</taxon>
        <taxon>Chytridiomycetes</taxon>
        <taxon>Chytridiomycetes incertae sedis</taxon>
        <taxon>Blyttiomyces</taxon>
    </lineage>
</organism>
<gene>
    <name evidence="2" type="ORF">BDK51DRAFT_27912</name>
</gene>
<dbReference type="AlphaFoldDB" id="A0A4P9WSD3"/>
<evidence type="ECO:0000313" key="2">
    <source>
        <dbReference type="EMBL" id="RKO93906.1"/>
    </source>
</evidence>
<keyword evidence="3" id="KW-1185">Reference proteome</keyword>
<accession>A0A4P9WSD3</accession>
<proteinExistence type="predicted"/>
<dbReference type="EMBL" id="KZ994076">
    <property type="protein sequence ID" value="RKO93906.1"/>
    <property type="molecule type" value="Genomic_DNA"/>
</dbReference>
<dbReference type="Proteomes" id="UP000269721">
    <property type="component" value="Unassembled WGS sequence"/>
</dbReference>
<name>A0A4P9WSD3_9FUNG</name>
<protein>
    <submittedName>
        <fullName evidence="2">Uncharacterized protein</fullName>
    </submittedName>
</protein>
<reference evidence="3" key="1">
    <citation type="journal article" date="2018" name="Nat. Microbiol.">
        <title>Leveraging single-cell genomics to expand the fungal tree of life.</title>
        <authorList>
            <person name="Ahrendt S.R."/>
            <person name="Quandt C.A."/>
            <person name="Ciobanu D."/>
            <person name="Clum A."/>
            <person name="Salamov A."/>
            <person name="Andreopoulos B."/>
            <person name="Cheng J.F."/>
            <person name="Woyke T."/>
            <person name="Pelin A."/>
            <person name="Henrissat B."/>
            <person name="Reynolds N.K."/>
            <person name="Benny G.L."/>
            <person name="Smith M.E."/>
            <person name="James T.Y."/>
            <person name="Grigoriev I.V."/>
        </authorList>
    </citation>
    <scope>NUCLEOTIDE SEQUENCE [LARGE SCALE GENOMIC DNA]</scope>
</reference>